<dbReference type="AlphaFoldDB" id="A0AAE9ENI1"/>
<organism evidence="2 3">
    <name type="scientific">Caenorhabditis briggsae</name>
    <dbReference type="NCBI Taxonomy" id="6238"/>
    <lineage>
        <taxon>Eukaryota</taxon>
        <taxon>Metazoa</taxon>
        <taxon>Ecdysozoa</taxon>
        <taxon>Nematoda</taxon>
        <taxon>Chromadorea</taxon>
        <taxon>Rhabditida</taxon>
        <taxon>Rhabditina</taxon>
        <taxon>Rhabditomorpha</taxon>
        <taxon>Rhabditoidea</taxon>
        <taxon>Rhabditidae</taxon>
        <taxon>Peloderinae</taxon>
        <taxon>Caenorhabditis</taxon>
    </lineage>
</organism>
<gene>
    <name evidence="2" type="ORF">L5515_005183</name>
</gene>
<feature type="region of interest" description="Disordered" evidence="1">
    <location>
        <begin position="1"/>
        <end position="29"/>
    </location>
</feature>
<dbReference type="Proteomes" id="UP000829354">
    <property type="component" value="Chromosome III"/>
</dbReference>
<feature type="compositionally biased region" description="Basic residues" evidence="1">
    <location>
        <begin position="1"/>
        <end position="15"/>
    </location>
</feature>
<name>A0AAE9ENI1_CAEBR</name>
<evidence type="ECO:0000256" key="1">
    <source>
        <dbReference type="SAM" id="MobiDB-lite"/>
    </source>
</evidence>
<evidence type="ECO:0000313" key="3">
    <source>
        <dbReference type="Proteomes" id="UP000829354"/>
    </source>
</evidence>
<sequence>MQIRARRLHRRRHNQPGRPSLPIRTNVWP</sequence>
<dbReference type="EMBL" id="CP092622">
    <property type="protein sequence ID" value="UMM25302.1"/>
    <property type="molecule type" value="Genomic_DNA"/>
</dbReference>
<proteinExistence type="predicted"/>
<protein>
    <submittedName>
        <fullName evidence="2">Uncharacterized protein</fullName>
    </submittedName>
</protein>
<keyword evidence="3" id="KW-1185">Reference proteome</keyword>
<accession>A0AAE9ENI1</accession>
<evidence type="ECO:0000313" key="2">
    <source>
        <dbReference type="EMBL" id="UMM25302.1"/>
    </source>
</evidence>
<reference evidence="2 3" key="1">
    <citation type="submission" date="2022-04" db="EMBL/GenBank/DDBJ databases">
        <title>Chromosome-level reference genomes for two strains of Caenorhabditis briggsae: an improved platform for comparative genomics.</title>
        <authorList>
            <person name="Stevens L."/>
            <person name="Andersen E."/>
        </authorList>
    </citation>
    <scope>NUCLEOTIDE SEQUENCE [LARGE SCALE GENOMIC DNA]</scope>
    <source>
        <strain evidence="2">VX34</strain>
        <tissue evidence="2">Whole-organism</tissue>
    </source>
</reference>